<dbReference type="Pfam" id="PF20078">
    <property type="entry name" value="DUF6473"/>
    <property type="match status" value="1"/>
</dbReference>
<dbReference type="InterPro" id="IPR045524">
    <property type="entry name" value="DUF6473"/>
</dbReference>
<comment type="caution">
    <text evidence="2">The sequence shown here is derived from an EMBL/GenBank/DDBJ whole genome shotgun (WGS) entry which is preliminary data.</text>
</comment>
<sequence>MKHEHLGQEPYYGACVYGQSKLLFRGPRRSLKASYTAFVGSTETFGRMVETPFPALVEQATGHRALNLGCMNAGIDAFLHDPQILTLCRAADQVVLQVMDAANMSNRFYRVHPRRNDRFLRPSSVLEALYPETDFSEICFTWHLLEVLHATCRTRFEAVREELQCAWRARIQTLLDRLETPPHLLSLTAPAPERAEAASGLPKQRPLFVTSAMVEALRPRVRDIVTVEVAPEPVDHLLALAGAPPPRLGGASLPGPTGHEQIARALALALESAPR</sequence>
<dbReference type="OrthoDB" id="7838347at2"/>
<evidence type="ECO:0000313" key="2">
    <source>
        <dbReference type="EMBL" id="PYE85070.1"/>
    </source>
</evidence>
<dbReference type="RefSeq" id="WP_110814090.1">
    <property type="nucleotide sequence ID" value="NZ_QJTE01000002.1"/>
</dbReference>
<evidence type="ECO:0000313" key="3">
    <source>
        <dbReference type="Proteomes" id="UP000248311"/>
    </source>
</evidence>
<dbReference type="EMBL" id="QJTE01000002">
    <property type="protein sequence ID" value="PYE85070.1"/>
    <property type="molecule type" value="Genomic_DNA"/>
</dbReference>
<feature type="domain" description="DUF6473" evidence="1">
    <location>
        <begin position="1"/>
        <end position="271"/>
    </location>
</feature>
<protein>
    <recommendedName>
        <fullName evidence="1">DUF6473 domain-containing protein</fullName>
    </recommendedName>
</protein>
<gene>
    <name evidence="2" type="ORF">DFP88_102876</name>
</gene>
<reference evidence="2 3" key="1">
    <citation type="submission" date="2018-06" db="EMBL/GenBank/DDBJ databases">
        <title>Genomic Encyclopedia of Type Strains, Phase III (KMG-III): the genomes of soil and plant-associated and newly described type strains.</title>
        <authorList>
            <person name="Whitman W."/>
        </authorList>
    </citation>
    <scope>NUCLEOTIDE SEQUENCE [LARGE SCALE GENOMIC DNA]</scope>
    <source>
        <strain evidence="2 3">CECT 9025</strain>
    </source>
</reference>
<name>A0A318STA4_9RHOB</name>
<keyword evidence="3" id="KW-1185">Reference proteome</keyword>
<proteinExistence type="predicted"/>
<dbReference type="AlphaFoldDB" id="A0A318STA4"/>
<accession>A0A318STA4</accession>
<organism evidence="2 3">
    <name type="scientific">Pseudoroseicyclus aestuarii</name>
    <dbReference type="NCBI Taxonomy" id="1795041"/>
    <lineage>
        <taxon>Bacteria</taxon>
        <taxon>Pseudomonadati</taxon>
        <taxon>Pseudomonadota</taxon>
        <taxon>Alphaproteobacteria</taxon>
        <taxon>Rhodobacterales</taxon>
        <taxon>Paracoccaceae</taxon>
        <taxon>Pseudoroseicyclus</taxon>
    </lineage>
</organism>
<evidence type="ECO:0000259" key="1">
    <source>
        <dbReference type="Pfam" id="PF20078"/>
    </source>
</evidence>
<dbReference type="Proteomes" id="UP000248311">
    <property type="component" value="Unassembled WGS sequence"/>
</dbReference>